<dbReference type="RefSeq" id="WP_237871430.1">
    <property type="nucleotide sequence ID" value="NZ_JAKLTR010000006.1"/>
</dbReference>
<evidence type="ECO:0000313" key="2">
    <source>
        <dbReference type="Proteomes" id="UP001165367"/>
    </source>
</evidence>
<protein>
    <submittedName>
        <fullName evidence="1">Uncharacterized protein</fullName>
    </submittedName>
</protein>
<organism evidence="1 2">
    <name type="scientific">Terrimonas ginsenosidimutans</name>
    <dbReference type="NCBI Taxonomy" id="2908004"/>
    <lineage>
        <taxon>Bacteria</taxon>
        <taxon>Pseudomonadati</taxon>
        <taxon>Bacteroidota</taxon>
        <taxon>Chitinophagia</taxon>
        <taxon>Chitinophagales</taxon>
        <taxon>Chitinophagaceae</taxon>
        <taxon>Terrimonas</taxon>
    </lineage>
</organism>
<gene>
    <name evidence="1" type="ORF">LZZ85_10575</name>
</gene>
<dbReference type="EMBL" id="JAKLTR010000006">
    <property type="protein sequence ID" value="MCG2614729.1"/>
    <property type="molecule type" value="Genomic_DNA"/>
</dbReference>
<keyword evidence="2" id="KW-1185">Reference proteome</keyword>
<dbReference type="Proteomes" id="UP001165367">
    <property type="component" value="Unassembled WGS sequence"/>
</dbReference>
<evidence type="ECO:0000313" key="1">
    <source>
        <dbReference type="EMBL" id="MCG2614729.1"/>
    </source>
</evidence>
<name>A0ABS9KR12_9BACT</name>
<comment type="caution">
    <text evidence="1">The sequence shown here is derived from an EMBL/GenBank/DDBJ whole genome shotgun (WGS) entry which is preliminary data.</text>
</comment>
<sequence>MTEDLKISIETLYRTFSVYPFRNEMEVCQCCFSEADKEKLYSKHLKDLETDDLSGFAFKAMTTWGGVDDFKHFLPRIFELLAADDFTGDAFVVLEKLEYGKWKEWPEIEKDAIIGFLWVWWEDMVRSKPYFDKEAFTGIYKLTDDIDRLLDIWTIDLNDHSFSNFVDFVYSYFSDLKGKRAEFKDLDNAEIDKIINWTKANSGYFETGFFYFLDKDNELAEKASIAQFIFEHSGVRGN</sequence>
<proteinExistence type="predicted"/>
<reference evidence="1" key="1">
    <citation type="submission" date="2022-01" db="EMBL/GenBank/DDBJ databases">
        <authorList>
            <person name="Jo J.-H."/>
            <person name="Im W.-T."/>
        </authorList>
    </citation>
    <scope>NUCLEOTIDE SEQUENCE</scope>
    <source>
        <strain evidence="1">NA20</strain>
    </source>
</reference>
<accession>A0ABS9KR12</accession>